<evidence type="ECO:0000313" key="2">
    <source>
        <dbReference type="Proteomes" id="UP001234178"/>
    </source>
</evidence>
<proteinExistence type="predicted"/>
<dbReference type="Proteomes" id="UP001234178">
    <property type="component" value="Unassembled WGS sequence"/>
</dbReference>
<evidence type="ECO:0000313" key="1">
    <source>
        <dbReference type="EMBL" id="KAK4028978.1"/>
    </source>
</evidence>
<keyword evidence="2" id="KW-1185">Reference proteome</keyword>
<name>A0ABR0AV20_9CRUS</name>
<dbReference type="EMBL" id="JAOYFB010000039">
    <property type="protein sequence ID" value="KAK4028978.1"/>
    <property type="molecule type" value="Genomic_DNA"/>
</dbReference>
<evidence type="ECO:0008006" key="3">
    <source>
        <dbReference type="Google" id="ProtNLM"/>
    </source>
</evidence>
<sequence>MNLRLFGPDKCARTVLAKLVFLSLLSPSSRLLNRKSLMRKSVEPSRLLLYFVAVESGEKFKAGHTCNLAAILIAHQTV</sequence>
<reference evidence="1 2" key="1">
    <citation type="journal article" date="2023" name="Nucleic Acids Res.">
        <title>The hologenome of Daphnia magna reveals possible DNA methylation and microbiome-mediated evolution of the host genome.</title>
        <authorList>
            <person name="Chaturvedi A."/>
            <person name="Li X."/>
            <person name="Dhandapani V."/>
            <person name="Marshall H."/>
            <person name="Kissane S."/>
            <person name="Cuenca-Cambronero M."/>
            <person name="Asole G."/>
            <person name="Calvet F."/>
            <person name="Ruiz-Romero M."/>
            <person name="Marangio P."/>
            <person name="Guigo R."/>
            <person name="Rago D."/>
            <person name="Mirbahai L."/>
            <person name="Eastwood N."/>
            <person name="Colbourne J.K."/>
            <person name="Zhou J."/>
            <person name="Mallon E."/>
            <person name="Orsini L."/>
        </authorList>
    </citation>
    <scope>NUCLEOTIDE SEQUENCE [LARGE SCALE GENOMIC DNA]</scope>
    <source>
        <strain evidence="1">LRV0_1</strain>
    </source>
</reference>
<gene>
    <name evidence="1" type="ORF">OUZ56_021996</name>
</gene>
<comment type="caution">
    <text evidence="1">The sequence shown here is derived from an EMBL/GenBank/DDBJ whole genome shotgun (WGS) entry which is preliminary data.</text>
</comment>
<organism evidence="1 2">
    <name type="scientific">Daphnia magna</name>
    <dbReference type="NCBI Taxonomy" id="35525"/>
    <lineage>
        <taxon>Eukaryota</taxon>
        <taxon>Metazoa</taxon>
        <taxon>Ecdysozoa</taxon>
        <taxon>Arthropoda</taxon>
        <taxon>Crustacea</taxon>
        <taxon>Branchiopoda</taxon>
        <taxon>Diplostraca</taxon>
        <taxon>Cladocera</taxon>
        <taxon>Anomopoda</taxon>
        <taxon>Daphniidae</taxon>
        <taxon>Daphnia</taxon>
    </lineage>
</organism>
<protein>
    <recommendedName>
        <fullName evidence="3">Secreted protein</fullName>
    </recommendedName>
</protein>
<accession>A0ABR0AV20</accession>